<organism evidence="2">
    <name type="scientific">Solanum lycopersicum</name>
    <name type="common">Tomato</name>
    <name type="synonym">Lycopersicon esculentum</name>
    <dbReference type="NCBI Taxonomy" id="4081"/>
    <lineage>
        <taxon>Eukaryota</taxon>
        <taxon>Viridiplantae</taxon>
        <taxon>Streptophyta</taxon>
        <taxon>Embryophyta</taxon>
        <taxon>Tracheophyta</taxon>
        <taxon>Spermatophyta</taxon>
        <taxon>Magnoliopsida</taxon>
        <taxon>eudicotyledons</taxon>
        <taxon>Gunneridae</taxon>
        <taxon>Pentapetalae</taxon>
        <taxon>asterids</taxon>
        <taxon>lamiids</taxon>
        <taxon>Solanales</taxon>
        <taxon>Solanaceae</taxon>
        <taxon>Solanoideae</taxon>
        <taxon>Solaneae</taxon>
        <taxon>Solanum</taxon>
        <taxon>Solanum subgen. Lycopersicon</taxon>
    </lineage>
</organism>
<keyword evidence="1" id="KW-0472">Membrane</keyword>
<reference evidence="2" key="1">
    <citation type="journal article" date="2012" name="Nature">
        <title>The tomato genome sequence provides insights into fleshy fruit evolution.</title>
        <authorList>
            <consortium name="Tomato Genome Consortium"/>
        </authorList>
    </citation>
    <scope>NUCLEOTIDE SEQUENCE [LARGE SCALE GENOMIC DNA]</scope>
    <source>
        <strain evidence="2">cv. Heinz 1706</strain>
    </source>
</reference>
<accession>A0A3Q7I5N4</accession>
<dbReference type="AlphaFoldDB" id="A0A3Q7I5N4"/>
<sequence length="80" mass="9412">MVNHLIKPQIRDLSLHKFPEKQNHRHVDSGLKRLFQKHSSINRYLKFVEVLLPIKLFTFTINTPSSAIFIIIVFSRKQSA</sequence>
<keyword evidence="1" id="KW-0812">Transmembrane</keyword>
<dbReference type="EnsemblPlants" id="Solyc09g074795.1.1">
    <property type="protein sequence ID" value="Solyc09g074795.1.1"/>
    <property type="gene ID" value="Solyc09g074795.1"/>
</dbReference>
<dbReference type="InParanoid" id="A0A3Q7I5N4"/>
<keyword evidence="3" id="KW-1185">Reference proteome</keyword>
<evidence type="ECO:0000256" key="1">
    <source>
        <dbReference type="SAM" id="Phobius"/>
    </source>
</evidence>
<evidence type="ECO:0000313" key="2">
    <source>
        <dbReference type="EnsemblPlants" id="Solyc09g074795.1.1"/>
    </source>
</evidence>
<keyword evidence="1" id="KW-1133">Transmembrane helix</keyword>
<evidence type="ECO:0000313" key="3">
    <source>
        <dbReference type="Proteomes" id="UP000004994"/>
    </source>
</evidence>
<protein>
    <submittedName>
        <fullName evidence="2">Uncharacterized protein</fullName>
    </submittedName>
</protein>
<dbReference type="Proteomes" id="UP000004994">
    <property type="component" value="Chromosome 9"/>
</dbReference>
<reference evidence="2" key="2">
    <citation type="submission" date="2019-01" db="UniProtKB">
        <authorList>
            <consortium name="EnsemblPlants"/>
        </authorList>
    </citation>
    <scope>IDENTIFICATION</scope>
    <source>
        <strain evidence="2">cv. Heinz 1706</strain>
    </source>
</reference>
<name>A0A3Q7I5N4_SOLLC</name>
<proteinExistence type="predicted"/>
<feature type="transmembrane region" description="Helical" evidence="1">
    <location>
        <begin position="54"/>
        <end position="74"/>
    </location>
</feature>
<dbReference type="Gramene" id="Solyc09g074795.1.1">
    <property type="protein sequence ID" value="Solyc09g074795.1.1"/>
    <property type="gene ID" value="Solyc09g074795.1"/>
</dbReference>